<feature type="transmembrane region" description="Helical" evidence="9">
    <location>
        <begin position="84"/>
        <end position="104"/>
    </location>
</feature>
<feature type="region of interest" description="Disordered" evidence="8">
    <location>
        <begin position="457"/>
        <end position="477"/>
    </location>
</feature>
<comment type="caution">
    <text evidence="10">The sequence shown here is derived from an EMBL/GenBank/DDBJ whole genome shotgun (WGS) entry which is preliminary data.</text>
</comment>
<sequence length="477" mass="52568">MTETSNNSYQPNRANRRFRLPTNPWLQYVGDCKGLDTFLETKDGWGWMFPKFLNALFRGVGQVVFCNNPFTGLVILLALFWADLFVGLATTLAASTAIITAIIFRQDYAHINAGLTTYNAVLIGSVTSALWFPLYKIEINFLIWAFIVLGAALSVFVNTAMSNFLSSFKQPLPSLTFPFNIVALLLFTCLMPTPFPIVPNTSLNDTRTPGVAMELVARPVDPPMNNSLVRTTRGAEAADPTIVIPTDADIAKIYVPNDKDLHWGSTLLGMLLSMGQVYGVNNLIASMLMWMATLLYSPTLCMMSASGAILGTIFGLVFTEAGSYGAVYDGLWGFNGILSAAAIGGFFFAFTLHSFASALANVIFTVLIQHALAIAFGPLRLPFFTLPFVLSTFIFLQMSATGDNLVRVLNITSPEMHRREYLHNIRINSPDQGNRRDTTDEIAEEKELVLKEVKVIMEEAPKDNGEEKKTEEKSATE</sequence>
<keyword evidence="5 9" id="KW-1133">Transmembrane helix</keyword>
<feature type="transmembrane region" description="Helical" evidence="9">
    <location>
        <begin position="293"/>
        <end position="318"/>
    </location>
</feature>
<feature type="transmembrane region" description="Helical" evidence="9">
    <location>
        <begin position="261"/>
        <end position="281"/>
    </location>
</feature>
<feature type="transmembrane region" description="Helical" evidence="9">
    <location>
        <begin position="330"/>
        <end position="351"/>
    </location>
</feature>
<proteinExistence type="inferred from homology"/>
<comment type="catalytic activity">
    <reaction evidence="7">
        <text>urea(in) = urea(out)</text>
        <dbReference type="Rhea" id="RHEA:32799"/>
        <dbReference type="ChEBI" id="CHEBI:16199"/>
    </reaction>
</comment>
<dbReference type="EMBL" id="LNIX01000004">
    <property type="protein sequence ID" value="OXA55896.1"/>
    <property type="molecule type" value="Genomic_DNA"/>
</dbReference>
<feature type="transmembrane region" description="Helical" evidence="9">
    <location>
        <begin position="116"/>
        <end position="135"/>
    </location>
</feature>
<evidence type="ECO:0000256" key="2">
    <source>
        <dbReference type="ARBA" id="ARBA00005914"/>
    </source>
</evidence>
<evidence type="ECO:0000256" key="3">
    <source>
        <dbReference type="ARBA" id="ARBA00022475"/>
    </source>
</evidence>
<evidence type="ECO:0000313" key="11">
    <source>
        <dbReference type="Proteomes" id="UP000198287"/>
    </source>
</evidence>
<keyword evidence="3" id="KW-1003">Cell membrane</keyword>
<organism evidence="10 11">
    <name type="scientific">Folsomia candida</name>
    <name type="common">Springtail</name>
    <dbReference type="NCBI Taxonomy" id="158441"/>
    <lineage>
        <taxon>Eukaryota</taxon>
        <taxon>Metazoa</taxon>
        <taxon>Ecdysozoa</taxon>
        <taxon>Arthropoda</taxon>
        <taxon>Hexapoda</taxon>
        <taxon>Collembola</taxon>
        <taxon>Entomobryomorpha</taxon>
        <taxon>Isotomoidea</taxon>
        <taxon>Isotomidae</taxon>
        <taxon>Proisotominae</taxon>
        <taxon>Folsomia</taxon>
    </lineage>
</organism>
<dbReference type="AlphaFoldDB" id="A0A226EGU5"/>
<accession>A0A226EGU5</accession>
<dbReference type="PANTHER" id="PTHR10464">
    <property type="entry name" value="UREA TRANSPORTER"/>
    <property type="match status" value="1"/>
</dbReference>
<name>A0A226EGU5_FOLCA</name>
<feature type="transmembrane region" description="Helical" evidence="9">
    <location>
        <begin position="141"/>
        <end position="165"/>
    </location>
</feature>
<evidence type="ECO:0000256" key="8">
    <source>
        <dbReference type="SAM" id="MobiDB-lite"/>
    </source>
</evidence>
<dbReference type="Gene3D" id="1.10.3430.10">
    <property type="entry name" value="Ammonium transporter AmtB like domains"/>
    <property type="match status" value="1"/>
</dbReference>
<dbReference type="Proteomes" id="UP000198287">
    <property type="component" value="Unassembled WGS sequence"/>
</dbReference>
<dbReference type="GO" id="GO:0005886">
    <property type="term" value="C:plasma membrane"/>
    <property type="evidence" value="ECO:0007669"/>
    <property type="project" value="UniProtKB-SubCell"/>
</dbReference>
<dbReference type="InterPro" id="IPR029020">
    <property type="entry name" value="Ammonium/urea_transptr"/>
</dbReference>
<dbReference type="OrthoDB" id="426293at2759"/>
<dbReference type="GO" id="GO:0015204">
    <property type="term" value="F:urea transmembrane transporter activity"/>
    <property type="evidence" value="ECO:0007669"/>
    <property type="project" value="InterPro"/>
</dbReference>
<evidence type="ECO:0000256" key="1">
    <source>
        <dbReference type="ARBA" id="ARBA00004651"/>
    </source>
</evidence>
<feature type="transmembrane region" description="Helical" evidence="9">
    <location>
        <begin position="358"/>
        <end position="376"/>
    </location>
</feature>
<comment type="subcellular location">
    <subcellularLocation>
        <location evidence="1">Cell membrane</location>
        <topology evidence="1">Multi-pass membrane protein</topology>
    </subcellularLocation>
</comment>
<keyword evidence="11" id="KW-1185">Reference proteome</keyword>
<evidence type="ECO:0000256" key="9">
    <source>
        <dbReference type="SAM" id="Phobius"/>
    </source>
</evidence>
<dbReference type="Pfam" id="PF03253">
    <property type="entry name" value="UT"/>
    <property type="match status" value="1"/>
</dbReference>
<keyword evidence="4 9" id="KW-0812">Transmembrane</keyword>
<keyword evidence="6 9" id="KW-0472">Membrane</keyword>
<dbReference type="InterPro" id="IPR004937">
    <property type="entry name" value="Urea_transporter"/>
</dbReference>
<evidence type="ECO:0000256" key="4">
    <source>
        <dbReference type="ARBA" id="ARBA00022692"/>
    </source>
</evidence>
<evidence type="ECO:0000313" key="10">
    <source>
        <dbReference type="EMBL" id="OXA55896.1"/>
    </source>
</evidence>
<gene>
    <name evidence="10" type="ORF">Fcan01_09513</name>
</gene>
<feature type="transmembrane region" description="Helical" evidence="9">
    <location>
        <begin position="177"/>
        <end position="197"/>
    </location>
</feature>
<dbReference type="PANTHER" id="PTHR10464:SF4">
    <property type="entry name" value="UREA TRANSPORTER"/>
    <property type="match status" value="1"/>
</dbReference>
<evidence type="ECO:0000256" key="6">
    <source>
        <dbReference type="ARBA" id="ARBA00023136"/>
    </source>
</evidence>
<protein>
    <submittedName>
        <fullName evidence="10">Urea transporter 1</fullName>
    </submittedName>
</protein>
<reference evidence="10 11" key="1">
    <citation type="submission" date="2015-12" db="EMBL/GenBank/DDBJ databases">
        <title>The genome of Folsomia candida.</title>
        <authorList>
            <person name="Faddeeva A."/>
            <person name="Derks M.F."/>
            <person name="Anvar Y."/>
            <person name="Smit S."/>
            <person name="Van Straalen N."/>
            <person name="Roelofs D."/>
        </authorList>
    </citation>
    <scope>NUCLEOTIDE SEQUENCE [LARGE SCALE GENOMIC DNA]</scope>
    <source>
        <strain evidence="10 11">VU population</strain>
        <tissue evidence="10">Whole body</tissue>
    </source>
</reference>
<evidence type="ECO:0000256" key="7">
    <source>
        <dbReference type="ARBA" id="ARBA00033993"/>
    </source>
</evidence>
<dbReference type="OMA" id="MPLCKVT"/>
<evidence type="ECO:0000256" key="5">
    <source>
        <dbReference type="ARBA" id="ARBA00022989"/>
    </source>
</evidence>
<feature type="transmembrane region" description="Helical" evidence="9">
    <location>
        <begin position="55"/>
        <end position="78"/>
    </location>
</feature>
<comment type="similarity">
    <text evidence="2">Belongs to the urea transporter family.</text>
</comment>